<evidence type="ECO:0008006" key="3">
    <source>
        <dbReference type="Google" id="ProtNLM"/>
    </source>
</evidence>
<dbReference type="EMBL" id="AP017624">
    <property type="protein sequence ID" value="BAV42392.1"/>
    <property type="molecule type" value="Genomic_DNA"/>
</dbReference>
<dbReference type="Proteomes" id="UP000218067">
    <property type="component" value="Chromosome"/>
</dbReference>
<evidence type="ECO:0000313" key="1">
    <source>
        <dbReference type="EMBL" id="BAV42392.1"/>
    </source>
</evidence>
<dbReference type="GeneID" id="93437950"/>
<protein>
    <recommendedName>
        <fullName evidence="3">Pentapeptide repeats family protein</fullName>
    </recommendedName>
</protein>
<proteinExistence type="predicted"/>
<evidence type="ECO:0000313" key="2">
    <source>
        <dbReference type="Proteomes" id="UP000218067"/>
    </source>
</evidence>
<sequence length="91" mass="8845">MGNSGFGNAGDDVSGFLNTVGGGTENHFMSGIGNTATGGSDLNGLGSGFFNTGVTGPIGQNPSGLISGFNSGLFNVGTAVSGLFTLTRLVP</sequence>
<gene>
    <name evidence="1" type="ORF">SHTP_3361</name>
</gene>
<reference evidence="1 2" key="1">
    <citation type="submission" date="2016-08" db="EMBL/GenBank/DDBJ databases">
        <title>Complete genome sequence of Mycobacterium shinshuense, a subspecies of M. ulcerans.</title>
        <authorList>
            <person name="Yoshida M."/>
            <person name="Ogura Y."/>
            <person name="Hayashi T."/>
            <person name="Hoshino Y."/>
        </authorList>
    </citation>
    <scope>NUCLEOTIDE SEQUENCE [LARGE SCALE GENOMIC DNA]</scope>
    <source>
        <strain evidence="2">ATCC 33728</strain>
    </source>
</reference>
<dbReference type="RefSeq" id="WP_096371280.1">
    <property type="nucleotide sequence ID" value="NZ_AP017624.1"/>
</dbReference>
<accession>A0A1B4Y5Q5</accession>
<name>A0A1B4Y5Q5_MYCUL</name>
<dbReference type="AlphaFoldDB" id="A0A1B4Y5Q5"/>
<organism evidence="1 2">
    <name type="scientific">Mycobacterium ulcerans subsp. shinshuense</name>
    <dbReference type="NCBI Taxonomy" id="1124626"/>
    <lineage>
        <taxon>Bacteria</taxon>
        <taxon>Bacillati</taxon>
        <taxon>Actinomycetota</taxon>
        <taxon>Actinomycetes</taxon>
        <taxon>Mycobacteriales</taxon>
        <taxon>Mycobacteriaceae</taxon>
        <taxon>Mycobacterium</taxon>
        <taxon>Mycobacterium ulcerans group</taxon>
    </lineage>
</organism>